<dbReference type="EMBL" id="CP009807">
    <property type="protein sequence ID" value="ATZ48266.1"/>
    <property type="molecule type" value="Genomic_DNA"/>
</dbReference>
<dbReference type="OrthoDB" id="4202871at2759"/>
<evidence type="ECO:0000313" key="3">
    <source>
        <dbReference type="Proteomes" id="UP000001798"/>
    </source>
</evidence>
<dbReference type="GeneID" id="5441409"/>
<protein>
    <submittedName>
        <fullName evidence="2">Uncharacterized protein</fullName>
    </submittedName>
</protein>
<evidence type="ECO:0000256" key="1">
    <source>
        <dbReference type="SAM" id="MobiDB-lite"/>
    </source>
</evidence>
<reference evidence="2 3" key="3">
    <citation type="journal article" date="2017" name="Mol. Plant Pathol.">
        <title>A gapless genome sequence of the fungus Botrytis cinerea.</title>
        <authorList>
            <person name="Van Kan J.A."/>
            <person name="Stassen J.H."/>
            <person name="Mosbach A."/>
            <person name="Van Der Lee T.A."/>
            <person name="Faino L."/>
            <person name="Farmer A.D."/>
            <person name="Papasotiriou D.G."/>
            <person name="Zhou S."/>
            <person name="Seidl M.F."/>
            <person name="Cottam E."/>
            <person name="Edel D."/>
            <person name="Hahn M."/>
            <person name="Schwartz D.C."/>
            <person name="Dietrich R.A."/>
            <person name="Widdison S."/>
            <person name="Scalliet G."/>
        </authorList>
    </citation>
    <scope>NUCLEOTIDE SEQUENCE [LARGE SCALE GENOMIC DNA]</scope>
    <source>
        <strain evidence="2 3">B05.10</strain>
    </source>
</reference>
<dbReference type="AlphaFoldDB" id="A0A384JCF3"/>
<accession>A0A384JCF3</accession>
<dbReference type="Proteomes" id="UP000001798">
    <property type="component" value="Chromosome 3"/>
</dbReference>
<sequence length="586" mass="64943">MGTTIEELEGMFDDHPSLNASLQDFEQGNIEIDHNPPRRFGYPSQHSGFRSDTDSEDDLRDSVSRGGYSPPAWRREENGNRSSGFWNRHSNILGKRHRELSRESSPEYESADEGGGSDPTLAAAVRTRLPTGSISPEKKRSPSPGPYPSGNDDFGKTFGAVVKQEDGHEGALVPSMENPNNFIRFAFKTEVQHRTEPFEAAFSSMSLKFEKIMSSWASVCSALVIAIISILTLRTLFQPSQLPPVPDLIKVAGLARAFEPLIFYSENGIQQIGDIQQTGIAVWDLGESVRSTNMTSAPVIVAELDELSETLKTLSVELTRFFANVDGDVDGILIVMDWAKRELAQLNHLPPSPLNSAFDNIHTLLSRVGVFETPTGTPTKIGVVATNIFGMSSPQRTRQTLQRTFNEFLSVLEDAISSELNHALHLFAIFEKIDHQFKALSRSASRELDTQEMDEDKLLSSLWTKLLGPSSSTLHKFEKNKKLLANIRSKTIQNKSVLLDHNGKLLTLRANLDYLRKKLVSPLVRTNSSTIRVEEQIQGLEDASGYLGKVRETQKGKLMEMLYGAGSGSARRVAGAKAVEIEGRWE</sequence>
<feature type="compositionally biased region" description="Polar residues" evidence="1">
    <location>
        <begin position="80"/>
        <end position="90"/>
    </location>
</feature>
<keyword evidence="3" id="KW-1185">Reference proteome</keyword>
<dbReference type="KEGG" id="bfu:BCIN_03g05000"/>
<organism evidence="2 3">
    <name type="scientific">Botryotinia fuckeliana (strain B05.10)</name>
    <name type="common">Noble rot fungus</name>
    <name type="synonym">Botrytis cinerea</name>
    <dbReference type="NCBI Taxonomy" id="332648"/>
    <lineage>
        <taxon>Eukaryota</taxon>
        <taxon>Fungi</taxon>
        <taxon>Dikarya</taxon>
        <taxon>Ascomycota</taxon>
        <taxon>Pezizomycotina</taxon>
        <taxon>Leotiomycetes</taxon>
        <taxon>Helotiales</taxon>
        <taxon>Sclerotiniaceae</taxon>
        <taxon>Botrytis</taxon>
    </lineage>
</organism>
<dbReference type="RefSeq" id="XP_001560765.1">
    <property type="nucleotide sequence ID" value="XM_001560715.2"/>
</dbReference>
<name>A0A384JCF3_BOTFB</name>
<reference evidence="2 3" key="1">
    <citation type="journal article" date="2011" name="PLoS Genet.">
        <title>Genomic analysis of the necrotrophic fungal pathogens Sclerotinia sclerotiorum and Botrytis cinerea.</title>
        <authorList>
            <person name="Amselem J."/>
            <person name="Cuomo C.A."/>
            <person name="van Kan J.A."/>
            <person name="Viaud M."/>
            <person name="Benito E.P."/>
            <person name="Couloux A."/>
            <person name="Coutinho P.M."/>
            <person name="de Vries R.P."/>
            <person name="Dyer P.S."/>
            <person name="Fillinger S."/>
            <person name="Fournier E."/>
            <person name="Gout L."/>
            <person name="Hahn M."/>
            <person name="Kohn L."/>
            <person name="Lapalu N."/>
            <person name="Plummer K.M."/>
            <person name="Pradier J.M."/>
            <person name="Quevillon E."/>
            <person name="Sharon A."/>
            <person name="Simon A."/>
            <person name="ten Have A."/>
            <person name="Tudzynski B."/>
            <person name="Tudzynski P."/>
            <person name="Wincker P."/>
            <person name="Andrew M."/>
            <person name="Anthouard V."/>
            <person name="Beever R.E."/>
            <person name="Beffa R."/>
            <person name="Benoit I."/>
            <person name="Bouzid O."/>
            <person name="Brault B."/>
            <person name="Chen Z."/>
            <person name="Choquer M."/>
            <person name="Collemare J."/>
            <person name="Cotton P."/>
            <person name="Danchin E.G."/>
            <person name="Da Silva C."/>
            <person name="Gautier A."/>
            <person name="Giraud C."/>
            <person name="Giraud T."/>
            <person name="Gonzalez C."/>
            <person name="Grossetete S."/>
            <person name="Guldener U."/>
            <person name="Henrissat B."/>
            <person name="Howlett B.J."/>
            <person name="Kodira C."/>
            <person name="Kretschmer M."/>
            <person name="Lappartient A."/>
            <person name="Leroch M."/>
            <person name="Levis C."/>
            <person name="Mauceli E."/>
            <person name="Neuveglise C."/>
            <person name="Oeser B."/>
            <person name="Pearson M."/>
            <person name="Poulain J."/>
            <person name="Poussereau N."/>
            <person name="Quesneville H."/>
            <person name="Rascle C."/>
            <person name="Schumacher J."/>
            <person name="Segurens B."/>
            <person name="Sexton A."/>
            <person name="Silva E."/>
            <person name="Sirven C."/>
            <person name="Soanes D.M."/>
            <person name="Talbot N.J."/>
            <person name="Templeton M."/>
            <person name="Yandava C."/>
            <person name="Yarden O."/>
            <person name="Zeng Q."/>
            <person name="Rollins J.A."/>
            <person name="Lebrun M.H."/>
            <person name="Dickman M."/>
        </authorList>
    </citation>
    <scope>NUCLEOTIDE SEQUENCE [LARGE SCALE GENOMIC DNA]</scope>
    <source>
        <strain evidence="2 3">B05.10</strain>
    </source>
</reference>
<gene>
    <name evidence="2" type="ORF">BCIN_03g05000</name>
</gene>
<feature type="region of interest" description="Disordered" evidence="1">
    <location>
        <begin position="30"/>
        <end position="157"/>
    </location>
</feature>
<dbReference type="OMA" id="PPGFRRY"/>
<evidence type="ECO:0000313" key="2">
    <source>
        <dbReference type="EMBL" id="ATZ48266.1"/>
    </source>
</evidence>
<dbReference type="VEuPathDB" id="FungiDB:Bcin03g05000"/>
<proteinExistence type="predicted"/>
<reference evidence="2 3" key="2">
    <citation type="journal article" date="2012" name="Eukaryot. Cell">
        <title>Genome update of Botrytis cinerea strains B05.10 and T4.</title>
        <authorList>
            <person name="Staats M."/>
            <person name="van Kan J.A."/>
        </authorList>
    </citation>
    <scope>NUCLEOTIDE SEQUENCE [LARGE SCALE GENOMIC DNA]</scope>
    <source>
        <strain evidence="2 3">B05.10</strain>
    </source>
</reference>